<dbReference type="SUPFAM" id="SSF160104">
    <property type="entry name" value="Acetoacetate decarboxylase-like"/>
    <property type="match status" value="1"/>
</dbReference>
<evidence type="ECO:0000313" key="1">
    <source>
        <dbReference type="EMBL" id="GEK18305.1"/>
    </source>
</evidence>
<reference evidence="1 2" key="1">
    <citation type="submission" date="2019-07" db="EMBL/GenBank/DDBJ databases">
        <title>Whole genome shotgun sequence of Cellulomonas persica NBRC 101101.</title>
        <authorList>
            <person name="Hosoyama A."/>
            <person name="Uohara A."/>
            <person name="Ohji S."/>
            <person name="Ichikawa N."/>
        </authorList>
    </citation>
    <scope>NUCLEOTIDE SEQUENCE [LARGE SCALE GENOMIC DNA]</scope>
    <source>
        <strain evidence="1 2">NBRC 101101</strain>
    </source>
</reference>
<dbReference type="Gene3D" id="2.40.400.10">
    <property type="entry name" value="Acetoacetate decarboxylase-like"/>
    <property type="match status" value="1"/>
</dbReference>
<accession>A0A510UZQ4</accession>
<dbReference type="RefSeq" id="WP_246783861.1">
    <property type="nucleotide sequence ID" value="NZ_BJUA01000009.1"/>
</dbReference>
<sequence length="257" mass="28048">MEPEPITATPPPLRGRAVLRQSWRDLTFLHWRVEADVVAPLLPPGTRPDVNDGTSWVGLVPFRMVDAGAARGPGIPWLGTFPETNVRLYSVDEQGRRAVVFLTLEAARLPFVLGSRAALALPYTWARMRVTELGDVVTYSSRRRWPGPRDATTRVVVRPGEPLAPGDALADFLTARWALHTRAFGRTLHLPNAHEPWPLRTAELLELDDHLLAACGLPGVATRPPDSVLFSRGVRTTFDSPVDARAPRPGTGGATGA</sequence>
<evidence type="ECO:0000313" key="2">
    <source>
        <dbReference type="Proteomes" id="UP000321386"/>
    </source>
</evidence>
<dbReference type="AlphaFoldDB" id="A0A510UZQ4"/>
<proteinExistence type="predicted"/>
<dbReference type="PANTHER" id="PTHR39186:SF1">
    <property type="entry name" value="DUF2071 DOMAIN-CONTAINING PROTEIN"/>
    <property type="match status" value="1"/>
</dbReference>
<dbReference type="InterPro" id="IPR018644">
    <property type="entry name" value="DUF2071"/>
</dbReference>
<dbReference type="PANTHER" id="PTHR39186">
    <property type="entry name" value="DUF2071 FAMILY PROTEIN"/>
    <property type="match status" value="1"/>
</dbReference>
<gene>
    <name evidence="1" type="ORF">CPE01_20380</name>
</gene>
<dbReference type="Pfam" id="PF09844">
    <property type="entry name" value="DUF2071"/>
    <property type="match status" value="1"/>
</dbReference>
<organism evidence="1 2">
    <name type="scientific">Cellulomonas persica</name>
    <dbReference type="NCBI Taxonomy" id="76861"/>
    <lineage>
        <taxon>Bacteria</taxon>
        <taxon>Bacillati</taxon>
        <taxon>Actinomycetota</taxon>
        <taxon>Actinomycetes</taxon>
        <taxon>Micrococcales</taxon>
        <taxon>Cellulomonadaceae</taxon>
        <taxon>Cellulomonas</taxon>
    </lineage>
</organism>
<comment type="caution">
    <text evidence="1">The sequence shown here is derived from an EMBL/GenBank/DDBJ whole genome shotgun (WGS) entry which is preliminary data.</text>
</comment>
<protein>
    <recommendedName>
        <fullName evidence="3">DUF2071 domain-containing protein</fullName>
    </recommendedName>
</protein>
<evidence type="ECO:0008006" key="3">
    <source>
        <dbReference type="Google" id="ProtNLM"/>
    </source>
</evidence>
<name>A0A510UZQ4_9CELL</name>
<dbReference type="InterPro" id="IPR023375">
    <property type="entry name" value="ADC_dom_sf"/>
</dbReference>
<dbReference type="EMBL" id="BJUA01000009">
    <property type="protein sequence ID" value="GEK18305.1"/>
    <property type="molecule type" value="Genomic_DNA"/>
</dbReference>
<dbReference type="Proteomes" id="UP000321386">
    <property type="component" value="Unassembled WGS sequence"/>
</dbReference>
<keyword evidence="2" id="KW-1185">Reference proteome</keyword>